<evidence type="ECO:0000313" key="3">
    <source>
        <dbReference type="Proteomes" id="UP000035763"/>
    </source>
</evidence>
<name>W6JVG9_9MICO</name>
<keyword evidence="1" id="KW-0472">Membrane</keyword>
<sequence length="124" mass="12963">MTTTMSTTPMATRAMTTSTMTAPARGGINLTIARIELRHMLRNKRTMIFTLVFPVVMFLFIAAQGTGQDDAMGVGVRANVGAYIMASMAIYGAIMATTSAGASVSGLGLGLCIGYGLVVVSRFS</sequence>
<gene>
    <name evidence="2" type="ORF">BN11_2200005</name>
</gene>
<dbReference type="EMBL" id="CAJA01000136">
    <property type="protein sequence ID" value="CCH72987.1"/>
    <property type="molecule type" value="Genomic_DNA"/>
</dbReference>
<evidence type="ECO:0000256" key="1">
    <source>
        <dbReference type="SAM" id="Phobius"/>
    </source>
</evidence>
<accession>W6JVG9</accession>
<proteinExistence type="predicted"/>
<reference evidence="2 3" key="1">
    <citation type="journal article" date="2013" name="ISME J.">
        <title>A metabolic model for members of the genus Tetrasphaera involved in enhanced biological phosphorus removal.</title>
        <authorList>
            <person name="Kristiansen R."/>
            <person name="Nguyen H.T.T."/>
            <person name="Saunders A.M."/>
            <person name="Nielsen J.L."/>
            <person name="Wimmer R."/>
            <person name="Le V.Q."/>
            <person name="McIlroy S.J."/>
            <person name="Petrovski S."/>
            <person name="Seviour R.J."/>
            <person name="Calteau A."/>
            <person name="Nielsen K.L."/>
            <person name="Nielsen P.H."/>
        </authorList>
    </citation>
    <scope>NUCLEOTIDE SEQUENCE [LARGE SCALE GENOMIC DNA]</scope>
    <source>
        <strain evidence="2 3">Ben110</strain>
    </source>
</reference>
<dbReference type="RefSeq" id="WP_053084104.1">
    <property type="nucleotide sequence ID" value="NZ_HG764815.1"/>
</dbReference>
<keyword evidence="1" id="KW-0812">Transmembrane</keyword>
<evidence type="ECO:0000313" key="2">
    <source>
        <dbReference type="EMBL" id="CCH72987.1"/>
    </source>
</evidence>
<keyword evidence="1" id="KW-1133">Transmembrane helix</keyword>
<comment type="caution">
    <text evidence="2">The sequence shown here is derived from an EMBL/GenBank/DDBJ whole genome shotgun (WGS) entry which is preliminary data.</text>
</comment>
<dbReference type="OrthoDB" id="63188at2"/>
<dbReference type="Proteomes" id="UP000035763">
    <property type="component" value="Unassembled WGS sequence"/>
</dbReference>
<organism evidence="2 3">
    <name type="scientific">Nostocoides australiense Ben110</name>
    <dbReference type="NCBI Taxonomy" id="1193182"/>
    <lineage>
        <taxon>Bacteria</taxon>
        <taxon>Bacillati</taxon>
        <taxon>Actinomycetota</taxon>
        <taxon>Actinomycetes</taxon>
        <taxon>Micrococcales</taxon>
        <taxon>Intrasporangiaceae</taxon>
        <taxon>Nostocoides</taxon>
    </lineage>
</organism>
<dbReference type="AlphaFoldDB" id="W6JVG9"/>
<feature type="transmembrane region" description="Helical" evidence="1">
    <location>
        <begin position="46"/>
        <end position="63"/>
    </location>
</feature>
<feature type="transmembrane region" description="Helical" evidence="1">
    <location>
        <begin position="75"/>
        <end position="94"/>
    </location>
</feature>
<keyword evidence="3" id="KW-1185">Reference proteome</keyword>
<feature type="transmembrane region" description="Helical" evidence="1">
    <location>
        <begin position="100"/>
        <end position="120"/>
    </location>
</feature>
<protein>
    <submittedName>
        <fullName evidence="2">ABC-2 type transporter</fullName>
    </submittedName>
</protein>
<dbReference type="STRING" id="1193182.BN11_2200005"/>